<evidence type="ECO:0000313" key="1">
    <source>
        <dbReference type="EMBL" id="ERG65392.1"/>
    </source>
</evidence>
<proteinExistence type="predicted"/>
<sequence length="154" mass="17588">MVDGDLLHAISVAARAYDGRTDRQGEPYVAHAMRVMLDVEGDEARTVAILHDVLEWGSITVQELVGERFPPHIMRAIDAMTRRDDEPMREWMARILEDELALEVKRADLRDNAQQWRLDAMPDAATREKMLRKYRRSAELLGTSLDAICGREVS</sequence>
<name>U1LTC7_9MICO</name>
<comment type="caution">
    <text evidence="1">The sequence shown here is derived from an EMBL/GenBank/DDBJ whole genome shotgun (WGS) entry which is preliminary data.</text>
</comment>
<dbReference type="EMBL" id="ASHR01000004">
    <property type="protein sequence ID" value="ERG65392.1"/>
    <property type="molecule type" value="Genomic_DNA"/>
</dbReference>
<dbReference type="Gene3D" id="1.10.3210.10">
    <property type="entry name" value="Hypothetical protein af1432"/>
    <property type="match status" value="1"/>
</dbReference>
<protein>
    <recommendedName>
        <fullName evidence="3">HD domain-containing protein</fullName>
    </recommendedName>
</protein>
<dbReference type="SUPFAM" id="SSF109604">
    <property type="entry name" value="HD-domain/PDEase-like"/>
    <property type="match status" value="1"/>
</dbReference>
<dbReference type="RefSeq" id="WP_021009361.1">
    <property type="nucleotide sequence ID" value="NZ_ASHR01000004.1"/>
</dbReference>
<dbReference type="OrthoDB" id="9802385at2"/>
<dbReference type="Proteomes" id="UP000016462">
    <property type="component" value="Unassembled WGS sequence"/>
</dbReference>
<accession>U1LTC7</accession>
<reference evidence="1 2" key="1">
    <citation type="journal article" date="2013" name="Genome Announc.">
        <title>First draft genome sequence from a member of the genus agrococcus, isolated from modern microbialites.</title>
        <authorList>
            <person name="White R.A.III."/>
            <person name="Grassa C.J."/>
            <person name="Suttle C.A."/>
        </authorList>
    </citation>
    <scope>NUCLEOTIDE SEQUENCE [LARGE SCALE GENOMIC DNA]</scope>
    <source>
        <strain evidence="1 2">RW1</strain>
    </source>
</reference>
<keyword evidence="2" id="KW-1185">Reference proteome</keyword>
<organism evidence="1 2">
    <name type="scientific">Agrococcus pavilionensis RW1</name>
    <dbReference type="NCBI Taxonomy" id="1330458"/>
    <lineage>
        <taxon>Bacteria</taxon>
        <taxon>Bacillati</taxon>
        <taxon>Actinomycetota</taxon>
        <taxon>Actinomycetes</taxon>
        <taxon>Micrococcales</taxon>
        <taxon>Microbacteriaceae</taxon>
        <taxon>Agrococcus</taxon>
    </lineage>
</organism>
<evidence type="ECO:0000313" key="2">
    <source>
        <dbReference type="Proteomes" id="UP000016462"/>
    </source>
</evidence>
<evidence type="ECO:0008006" key="3">
    <source>
        <dbReference type="Google" id="ProtNLM"/>
    </source>
</evidence>
<dbReference type="AlphaFoldDB" id="U1LTC7"/>
<gene>
    <name evidence="1" type="ORF">L332_13205</name>
</gene>